<keyword evidence="4 11" id="KW-0560">Oxidoreductase</keyword>
<comment type="cofactor">
    <cofactor evidence="1">
        <name>FAD</name>
        <dbReference type="ChEBI" id="CHEBI:57692"/>
    </cofactor>
</comment>
<evidence type="ECO:0000256" key="2">
    <source>
        <dbReference type="ARBA" id="ARBA00022630"/>
    </source>
</evidence>
<keyword evidence="12" id="KW-1185">Reference proteome</keyword>
<evidence type="ECO:0000259" key="9">
    <source>
        <dbReference type="Pfam" id="PF00890"/>
    </source>
</evidence>
<dbReference type="Proteomes" id="UP000435877">
    <property type="component" value="Unassembled WGS sequence"/>
</dbReference>
<dbReference type="PANTHER" id="PTHR43400">
    <property type="entry name" value="FUMARATE REDUCTASE"/>
    <property type="match status" value="1"/>
</dbReference>
<protein>
    <recommendedName>
        <fullName evidence="8">3-oxosteroid 1-dehydrogenase</fullName>
        <ecNumber evidence="7">1.3.99.4</ecNumber>
    </recommendedName>
</protein>
<dbReference type="FunFam" id="3.50.50.60:FF:000208">
    <property type="entry name" value="3-ketosteroid dehydrogenase"/>
    <property type="match status" value="1"/>
</dbReference>
<gene>
    <name evidence="11" type="primary">kstD</name>
    <name evidence="11" type="ORF">IHBHHGIJ_00616</name>
    <name evidence="10" type="ORF">KFEGEMFD_00534</name>
</gene>
<dbReference type="Gene3D" id="3.90.700.10">
    <property type="entry name" value="Succinate dehydrogenase/fumarate reductase flavoprotein, catalytic domain"/>
    <property type="match status" value="1"/>
</dbReference>
<dbReference type="SUPFAM" id="SSF56425">
    <property type="entry name" value="Succinate dehydrogenase/fumarate reductase flavoprotein, catalytic domain"/>
    <property type="match status" value="1"/>
</dbReference>
<comment type="catalytic activity">
    <reaction evidence="5">
        <text>a 3-oxosteroid + A = a 3-oxo-Delta(1)-steroid + AH2</text>
        <dbReference type="Rhea" id="RHEA:13329"/>
        <dbReference type="ChEBI" id="CHEBI:13193"/>
        <dbReference type="ChEBI" id="CHEBI:17499"/>
        <dbReference type="ChEBI" id="CHEBI:20156"/>
        <dbReference type="ChEBI" id="CHEBI:47788"/>
        <dbReference type="EC" id="1.3.99.4"/>
    </reaction>
</comment>
<evidence type="ECO:0000256" key="1">
    <source>
        <dbReference type="ARBA" id="ARBA00001974"/>
    </source>
</evidence>
<dbReference type="InterPro" id="IPR027477">
    <property type="entry name" value="Succ_DH/fumarate_Rdtase_cat_sf"/>
</dbReference>
<dbReference type="Pfam" id="PF00890">
    <property type="entry name" value="FAD_binding_2"/>
    <property type="match status" value="1"/>
</dbReference>
<evidence type="ECO:0000256" key="8">
    <source>
        <dbReference type="ARBA" id="ARBA00069709"/>
    </source>
</evidence>
<reference evidence="12 13" key="1">
    <citation type="submission" date="2019-11" db="EMBL/GenBank/DDBJ databases">
        <authorList>
            <person name="Holert J."/>
        </authorList>
    </citation>
    <scope>NUCLEOTIDE SEQUENCE [LARGE SCALE GENOMIC DNA]</scope>
    <source>
        <strain evidence="10">BC3_2A</strain>
        <strain evidence="11">SB11_1A</strain>
    </source>
</reference>
<dbReference type="AlphaFoldDB" id="A0A5S9N2M9"/>
<dbReference type="Proteomes" id="UP000439591">
    <property type="component" value="Unassembled WGS sequence"/>
</dbReference>
<dbReference type="InterPro" id="IPR050315">
    <property type="entry name" value="FAD-oxidoreductase_2"/>
</dbReference>
<keyword evidence="2" id="KW-0285">Flavoprotein</keyword>
<evidence type="ECO:0000313" key="13">
    <source>
        <dbReference type="Proteomes" id="UP000439591"/>
    </source>
</evidence>
<dbReference type="PANTHER" id="PTHR43400:SF10">
    <property type="entry name" value="3-OXOSTEROID 1-DEHYDROGENASE"/>
    <property type="match status" value="1"/>
</dbReference>
<evidence type="ECO:0000256" key="3">
    <source>
        <dbReference type="ARBA" id="ARBA00022827"/>
    </source>
</evidence>
<dbReference type="GO" id="GO:0047571">
    <property type="term" value="F:3-oxosteroid 1-dehydrogenase activity"/>
    <property type="evidence" value="ECO:0007669"/>
    <property type="project" value="UniProtKB-EC"/>
</dbReference>
<organism evidence="11 12">
    <name type="scientific">Zhongshania aliphaticivorans</name>
    <dbReference type="NCBI Taxonomy" id="1470434"/>
    <lineage>
        <taxon>Bacteria</taxon>
        <taxon>Pseudomonadati</taxon>
        <taxon>Pseudomonadota</taxon>
        <taxon>Gammaproteobacteria</taxon>
        <taxon>Cellvibrionales</taxon>
        <taxon>Spongiibacteraceae</taxon>
        <taxon>Zhongshania</taxon>
    </lineage>
</organism>
<accession>A0A5S9N2M9</accession>
<dbReference type="PRINTS" id="PR00411">
    <property type="entry name" value="PNDRDTASEI"/>
</dbReference>
<dbReference type="EC" id="1.3.99.4" evidence="7"/>
<dbReference type="InterPro" id="IPR036188">
    <property type="entry name" value="FAD/NAD-bd_sf"/>
</dbReference>
<keyword evidence="3" id="KW-0274">FAD</keyword>
<dbReference type="EMBL" id="CACSIM010000001">
    <property type="protein sequence ID" value="CAA0082782.1"/>
    <property type="molecule type" value="Genomic_DNA"/>
</dbReference>
<evidence type="ECO:0000313" key="11">
    <source>
        <dbReference type="EMBL" id="CAA0083941.1"/>
    </source>
</evidence>
<evidence type="ECO:0000313" key="12">
    <source>
        <dbReference type="Proteomes" id="UP000435877"/>
    </source>
</evidence>
<dbReference type="InterPro" id="IPR003953">
    <property type="entry name" value="FAD-dep_OxRdtase_2_FAD-bd"/>
</dbReference>
<feature type="domain" description="FAD-dependent oxidoreductase 2 FAD-binding" evidence="9">
    <location>
        <begin position="22"/>
        <end position="562"/>
    </location>
</feature>
<evidence type="ECO:0000256" key="7">
    <source>
        <dbReference type="ARBA" id="ARBA00066536"/>
    </source>
</evidence>
<name>A0A5S9N2M9_9GAMM</name>
<dbReference type="EMBL" id="CACSIK010000001">
    <property type="protein sequence ID" value="CAA0083941.1"/>
    <property type="molecule type" value="Genomic_DNA"/>
</dbReference>
<evidence type="ECO:0000256" key="6">
    <source>
        <dbReference type="ARBA" id="ARBA00061147"/>
    </source>
</evidence>
<evidence type="ECO:0000256" key="5">
    <source>
        <dbReference type="ARBA" id="ARBA00051951"/>
    </source>
</evidence>
<proteinExistence type="inferred from homology"/>
<sequence length="581" mass="64072">MFATFEVVGIIMIEKNWDHSVDVLVVGSGNGALTAALSCYEMGVEDVLVIEKAAQIGGTSATSGGGVWIPCNRYAKAAGAQDSFEDAKQYLLSTTPEGAVPEEMVDAYLRNGPKMIDFLHERSDVRYETLEHYPDYYTNVEGSRTGHRSMEPQRFDSSLLGQDIKRLRPSHHMMRMFSKIYFTQVEAALLVLQGPGWIKLTMKLLAQWLFDLTWWIRGNGLSRQICTGAAGVARLWYSLKKREMPIWASSPMEELIEENGCVVGAVVRRDGKKLRVQARKGVILAAGGFERNQAMREQYLPAPTSTDWSGGVESNTGDAIQQGLALGAATRLMDGAWWCTTVSVPGEPAPRLSVMEKSYPGSCIVNLRGERFANESQNYMAFQKDLYKQHSEASPCSPMYQIFDARFRRDYIVGPLMTASLKPDWTIPKSWFETKLVGKAATVRELADQLGIDANNLEQTVSKMNAYAKTGKDEDFQRGDSAYDRYYGDPRFEPNPCLGAIDEAPFYAMRLEAGDFGTQGGLATNTHAQVLKEDGSPITGLYAIGNCSAAVLPTYPGPGSTLGPAMTFAYQAAKHISGYQD</sequence>
<dbReference type="GO" id="GO:0008202">
    <property type="term" value="P:steroid metabolic process"/>
    <property type="evidence" value="ECO:0007669"/>
    <property type="project" value="UniProtKB-ARBA"/>
</dbReference>
<evidence type="ECO:0000313" key="10">
    <source>
        <dbReference type="EMBL" id="CAA0082782.1"/>
    </source>
</evidence>
<dbReference type="Gene3D" id="3.50.50.60">
    <property type="entry name" value="FAD/NAD(P)-binding domain"/>
    <property type="match status" value="2"/>
</dbReference>
<dbReference type="SUPFAM" id="SSF51905">
    <property type="entry name" value="FAD/NAD(P)-binding domain"/>
    <property type="match status" value="1"/>
</dbReference>
<comment type="similarity">
    <text evidence="6">Belongs to the FAD-dependent oxidoreductase 2 family. 3-oxosteroid dehydrogenase subfamily.</text>
</comment>
<evidence type="ECO:0000256" key="4">
    <source>
        <dbReference type="ARBA" id="ARBA00023002"/>
    </source>
</evidence>